<evidence type="ECO:0000313" key="2">
    <source>
        <dbReference type="Proteomes" id="UP000323454"/>
    </source>
</evidence>
<organism evidence="1 2">
    <name type="scientific">Solihabitans fulvus</name>
    <dbReference type="NCBI Taxonomy" id="1892852"/>
    <lineage>
        <taxon>Bacteria</taxon>
        <taxon>Bacillati</taxon>
        <taxon>Actinomycetota</taxon>
        <taxon>Actinomycetes</taxon>
        <taxon>Pseudonocardiales</taxon>
        <taxon>Pseudonocardiaceae</taxon>
        <taxon>Solihabitans</taxon>
    </lineage>
</organism>
<sequence length="159" mass="17010">MGYRLQAAIATETVLRALADPAEDVRIVPLGQHLSLLPMTDALFDAVTVVGAPQLDGFWKAPAGFGRTLADCSANGPVAYVEAEYFGGAGEQSAMVWDVGQVVLSYLHLVEKTSVPAVDTPISRALRRLGVTKGDHQDEFDAVGLGRHRDTEDWLSSTS</sequence>
<protein>
    <submittedName>
        <fullName evidence="1">Uncharacterized protein</fullName>
    </submittedName>
</protein>
<dbReference type="OrthoDB" id="185939at2"/>
<gene>
    <name evidence="1" type="ORF">F0L68_31605</name>
</gene>
<name>A0A5B2WSZ1_9PSEU</name>
<comment type="caution">
    <text evidence="1">The sequence shown here is derived from an EMBL/GenBank/DDBJ whole genome shotgun (WGS) entry which is preliminary data.</text>
</comment>
<proteinExistence type="predicted"/>
<accession>A0A5B2WSZ1</accession>
<dbReference type="Proteomes" id="UP000323454">
    <property type="component" value="Unassembled WGS sequence"/>
</dbReference>
<dbReference type="RefSeq" id="WP_149853526.1">
    <property type="nucleotide sequence ID" value="NZ_VUOB01000064.1"/>
</dbReference>
<evidence type="ECO:0000313" key="1">
    <source>
        <dbReference type="EMBL" id="KAA2253832.1"/>
    </source>
</evidence>
<keyword evidence="2" id="KW-1185">Reference proteome</keyword>
<reference evidence="1 2" key="2">
    <citation type="submission" date="2019-09" db="EMBL/GenBank/DDBJ databases">
        <authorList>
            <person name="Jin C."/>
        </authorList>
    </citation>
    <scope>NUCLEOTIDE SEQUENCE [LARGE SCALE GENOMIC DNA]</scope>
    <source>
        <strain evidence="1 2">AN110305</strain>
    </source>
</reference>
<dbReference type="AlphaFoldDB" id="A0A5B2WSZ1"/>
<reference evidence="1 2" key="1">
    <citation type="submission" date="2019-09" db="EMBL/GenBank/DDBJ databases">
        <title>Goodfellowia gen. nov., a new genus of the Pseudonocardineae related to Actinoalloteichus, containing Goodfellowia coeruleoviolacea gen. nov., comb. nov. gen. nov., comb. nov.</title>
        <authorList>
            <person name="Labeda D."/>
        </authorList>
    </citation>
    <scope>NUCLEOTIDE SEQUENCE [LARGE SCALE GENOMIC DNA]</scope>
    <source>
        <strain evidence="1 2">AN110305</strain>
    </source>
</reference>
<dbReference type="EMBL" id="VUOB01000064">
    <property type="protein sequence ID" value="KAA2253832.1"/>
    <property type="molecule type" value="Genomic_DNA"/>
</dbReference>